<dbReference type="Proteomes" id="UP000314986">
    <property type="component" value="Unassembled WGS sequence"/>
</dbReference>
<accession>A0A4W3JBI7</accession>
<evidence type="ECO:0000256" key="1">
    <source>
        <dbReference type="PROSITE-ProRule" id="PRU00076"/>
    </source>
</evidence>
<dbReference type="AlphaFoldDB" id="A0A4W3JBI7"/>
<dbReference type="Gene3D" id="2.10.25.10">
    <property type="entry name" value="Laminin"/>
    <property type="match status" value="1"/>
</dbReference>
<keyword evidence="2" id="KW-0175">Coiled coil</keyword>
<sequence length="756" mass="86074">MKVPTLLSDGNTVNHLPMASMTFLQRLCLVLGYCVLAQALSPVTNSSDITMLTTKNPMITASFPGSQFDYQVEVETNLDLSELLLEKTNSDISKALKIVNGVLNIGDKITQVSQIELLSKQTKLLKFASGLGNVLSVLNVFGAVASFIFSFLLPSDLEIINKRFDEVNRKLDSISNKLTQMETSIKTSIAFHTFLTTYIQWEYAIRNGAEKLQAIREEMGKTRDERKQMILALDYVTYYNDNQLEASTLNMYRITVKANSATNRNLFDLFIEEHSCDINELSGLMIILKGLMLSAAQQTLTYHYFKGNDALAKSSHERVINYLFEMRQEFEKRVYYCKEHSIENARKEVEKILTAINTPLPDIVVSVISQRLTRLYPWYAWAVAEFKEIGDKICHSHLERKGSNYFLVQNYGEHQKNIIVAWQDVNEHLSCTDVSHVRTLVPYQRCAKCSDEHVKASEDILTQKRCPDKMKCQLPHYIKLPVWDWLGVHVEAQRDLCSQPMACNGHGGCNLIPHTNQFMCICHPMYEGETCEKEITLNNEILSHLSTLRSEFMAANGIPTAVDIYFELQNVAKGLQATMGNIVDAITHTQSLVKHSEILYETSYIAELYTDLQQGNKSFNTFGELMEEFLAINSEYYILYRLKGILLGEGIGDLEEGDDFFNTFKKNYVSNHNNPCSKMYATDVGNLKKKLVFLDEAIGEALLMYKQWSIDKGDKSVIVSLDAFSEDFRTRQSKYHAYWNRTSCPSLSVPDLVPSY</sequence>
<feature type="disulfide bond" evidence="1">
    <location>
        <begin position="503"/>
        <end position="520"/>
    </location>
</feature>
<evidence type="ECO:0000259" key="4">
    <source>
        <dbReference type="PROSITE" id="PS50026"/>
    </source>
</evidence>
<evidence type="ECO:0000256" key="2">
    <source>
        <dbReference type="SAM" id="Coils"/>
    </source>
</evidence>
<reference evidence="5" key="4">
    <citation type="submission" date="2025-08" db="UniProtKB">
        <authorList>
            <consortium name="Ensembl"/>
        </authorList>
    </citation>
    <scope>IDENTIFICATION</scope>
</reference>
<dbReference type="PANTHER" id="PTHR40472">
    <property type="entry name" value="RICIN B-TYPE LECTIN DOMAIN-CONTAINING PROTEIN"/>
    <property type="match status" value="1"/>
</dbReference>
<reference evidence="6" key="1">
    <citation type="journal article" date="2006" name="Science">
        <title>Ancient noncoding elements conserved in the human genome.</title>
        <authorList>
            <person name="Venkatesh B."/>
            <person name="Kirkness E.F."/>
            <person name="Loh Y.H."/>
            <person name="Halpern A.L."/>
            <person name="Lee A.P."/>
            <person name="Johnson J."/>
            <person name="Dandona N."/>
            <person name="Viswanathan L.D."/>
            <person name="Tay A."/>
            <person name="Venter J.C."/>
            <person name="Strausberg R.L."/>
            <person name="Brenner S."/>
        </authorList>
    </citation>
    <scope>NUCLEOTIDE SEQUENCE [LARGE SCALE GENOMIC DNA]</scope>
</reference>
<evidence type="ECO:0000313" key="6">
    <source>
        <dbReference type="Proteomes" id="UP000314986"/>
    </source>
</evidence>
<dbReference type="PROSITE" id="PS00022">
    <property type="entry name" value="EGF_1"/>
    <property type="match status" value="1"/>
</dbReference>
<feature type="disulfide bond" evidence="1">
    <location>
        <begin position="522"/>
        <end position="531"/>
    </location>
</feature>
<dbReference type="CDD" id="cd00054">
    <property type="entry name" value="EGF_CA"/>
    <property type="match status" value="1"/>
</dbReference>
<reference evidence="6" key="3">
    <citation type="journal article" date="2014" name="Nature">
        <title>Elephant shark genome provides unique insights into gnathostome evolution.</title>
        <authorList>
            <consortium name="International Elephant Shark Genome Sequencing Consortium"/>
            <person name="Venkatesh B."/>
            <person name="Lee A.P."/>
            <person name="Ravi V."/>
            <person name="Maurya A.K."/>
            <person name="Lian M.M."/>
            <person name="Swann J.B."/>
            <person name="Ohta Y."/>
            <person name="Flajnik M.F."/>
            <person name="Sutoh Y."/>
            <person name="Kasahara M."/>
            <person name="Hoon S."/>
            <person name="Gangu V."/>
            <person name="Roy S.W."/>
            <person name="Irimia M."/>
            <person name="Korzh V."/>
            <person name="Kondrychyn I."/>
            <person name="Lim Z.W."/>
            <person name="Tay B.H."/>
            <person name="Tohari S."/>
            <person name="Kong K.W."/>
            <person name="Ho S."/>
            <person name="Lorente-Galdos B."/>
            <person name="Quilez J."/>
            <person name="Marques-Bonet T."/>
            <person name="Raney B.J."/>
            <person name="Ingham P.W."/>
            <person name="Tay A."/>
            <person name="Hillier L.W."/>
            <person name="Minx P."/>
            <person name="Boehm T."/>
            <person name="Wilson R.K."/>
            <person name="Brenner S."/>
            <person name="Warren W.C."/>
        </authorList>
    </citation>
    <scope>NUCLEOTIDE SEQUENCE [LARGE SCALE GENOMIC DNA]</scope>
</reference>
<dbReference type="InParanoid" id="A0A4W3JBI7"/>
<dbReference type="InterPro" id="IPR039051">
    <property type="entry name" value="SE-CTX-like"/>
</dbReference>
<keyword evidence="3" id="KW-0812">Transmembrane</keyword>
<comment type="caution">
    <text evidence="1">Lacks conserved residue(s) required for the propagation of feature annotation.</text>
</comment>
<keyword evidence="3" id="KW-1133">Transmembrane helix</keyword>
<feature type="domain" description="EGF-like" evidence="4">
    <location>
        <begin position="493"/>
        <end position="532"/>
    </location>
</feature>
<evidence type="ECO:0000256" key="3">
    <source>
        <dbReference type="SAM" id="Phobius"/>
    </source>
</evidence>
<organism evidence="5 6">
    <name type="scientific">Callorhinchus milii</name>
    <name type="common">Ghost shark</name>
    <dbReference type="NCBI Taxonomy" id="7868"/>
    <lineage>
        <taxon>Eukaryota</taxon>
        <taxon>Metazoa</taxon>
        <taxon>Chordata</taxon>
        <taxon>Craniata</taxon>
        <taxon>Vertebrata</taxon>
        <taxon>Chondrichthyes</taxon>
        <taxon>Holocephali</taxon>
        <taxon>Chimaeriformes</taxon>
        <taxon>Callorhinchidae</taxon>
        <taxon>Callorhinchus</taxon>
    </lineage>
</organism>
<dbReference type="PANTHER" id="PTHR40472:SF6">
    <property type="entry name" value="RICIN B-TYPE LECTIN DOMAIN-CONTAINING PROTEIN"/>
    <property type="match status" value="1"/>
</dbReference>
<name>A0A4W3JBI7_CALMI</name>
<keyword evidence="1" id="KW-1015">Disulfide bond</keyword>
<reference evidence="6" key="2">
    <citation type="journal article" date="2007" name="PLoS Biol.">
        <title>Survey sequencing and comparative analysis of the elephant shark (Callorhinchus milii) genome.</title>
        <authorList>
            <person name="Venkatesh B."/>
            <person name="Kirkness E.F."/>
            <person name="Loh Y.H."/>
            <person name="Halpern A.L."/>
            <person name="Lee A.P."/>
            <person name="Johnson J."/>
            <person name="Dandona N."/>
            <person name="Viswanathan L.D."/>
            <person name="Tay A."/>
            <person name="Venter J.C."/>
            <person name="Strausberg R.L."/>
            <person name="Brenner S."/>
        </authorList>
    </citation>
    <scope>NUCLEOTIDE SEQUENCE [LARGE SCALE GENOMIC DNA]</scope>
</reference>
<keyword evidence="6" id="KW-1185">Reference proteome</keyword>
<feature type="transmembrane region" description="Helical" evidence="3">
    <location>
        <begin position="23"/>
        <end position="41"/>
    </location>
</feature>
<reference evidence="5" key="5">
    <citation type="submission" date="2025-09" db="UniProtKB">
        <authorList>
            <consortium name="Ensembl"/>
        </authorList>
    </citation>
    <scope>IDENTIFICATION</scope>
</reference>
<dbReference type="OMA" id="HERVINY"/>
<keyword evidence="3" id="KW-0472">Membrane</keyword>
<protein>
    <submittedName>
        <fullName evidence="5">SE-cephalotoxin-like</fullName>
    </submittedName>
</protein>
<dbReference type="InterPro" id="IPR000742">
    <property type="entry name" value="EGF"/>
</dbReference>
<dbReference type="SUPFAM" id="SSF57196">
    <property type="entry name" value="EGF/Laminin"/>
    <property type="match status" value="1"/>
</dbReference>
<keyword evidence="1" id="KW-0245">EGF-like domain</keyword>
<dbReference type="GeneTree" id="ENSGT00980000199162"/>
<dbReference type="PROSITE" id="PS50026">
    <property type="entry name" value="EGF_3"/>
    <property type="match status" value="1"/>
</dbReference>
<proteinExistence type="predicted"/>
<feature type="transmembrane region" description="Helical" evidence="3">
    <location>
        <begin position="130"/>
        <end position="153"/>
    </location>
</feature>
<dbReference type="Ensembl" id="ENSCMIT00000037442.1">
    <property type="protein sequence ID" value="ENSCMIP00000036901.1"/>
    <property type="gene ID" value="ENSCMIG00000015577.1"/>
</dbReference>
<feature type="coiled-coil region" evidence="2">
    <location>
        <begin position="157"/>
        <end position="184"/>
    </location>
</feature>
<evidence type="ECO:0000313" key="5">
    <source>
        <dbReference type="Ensembl" id="ENSCMIP00000036901.1"/>
    </source>
</evidence>